<dbReference type="eggNOG" id="KOG4063">
    <property type="taxonomic scope" value="Eukaryota"/>
</dbReference>
<name>F4WIG0_ACREC</name>
<dbReference type="STRING" id="103372.F4WIG0"/>
<evidence type="ECO:0000256" key="3">
    <source>
        <dbReference type="ARBA" id="ARBA00022525"/>
    </source>
</evidence>
<evidence type="ECO:0000259" key="6">
    <source>
        <dbReference type="SMART" id="SM00737"/>
    </source>
</evidence>
<keyword evidence="5" id="KW-1015">Disulfide bond</keyword>
<dbReference type="GO" id="GO:0032934">
    <property type="term" value="F:sterol binding"/>
    <property type="evidence" value="ECO:0007669"/>
    <property type="project" value="InterPro"/>
</dbReference>
<keyword evidence="4" id="KW-0732">Signal</keyword>
<protein>
    <submittedName>
        <fullName evidence="7">Protein NPC2-like protein</fullName>
    </submittedName>
</protein>
<keyword evidence="3" id="KW-0964">Secreted</keyword>
<sequence length="183" mass="20653">MRYTDTPHKPLLLMTAQMFLNSNAQICTQNATWMMRCQNVTSSRLMLALKRYGATIRSSEAGKFDEVSISSCDVSDEKCTLPRGTDIKVLIKFTPNKDISDITAHAFGVLLDVPIPFPLKNSNVCKDPDSGVQCPLKKDQKTEFKNTFNVDKKTPAVSVDVMWEFRNEKDEKIICIKFPVKVV</sequence>
<dbReference type="InterPro" id="IPR033916">
    <property type="entry name" value="ML_Npc2-like"/>
</dbReference>
<organism evidence="8">
    <name type="scientific">Acromyrmex echinatior</name>
    <name type="common">Panamanian leafcutter ant</name>
    <name type="synonym">Acromyrmex octospinosus echinatior</name>
    <dbReference type="NCBI Taxonomy" id="103372"/>
    <lineage>
        <taxon>Eukaryota</taxon>
        <taxon>Metazoa</taxon>
        <taxon>Ecdysozoa</taxon>
        <taxon>Arthropoda</taxon>
        <taxon>Hexapoda</taxon>
        <taxon>Insecta</taxon>
        <taxon>Pterygota</taxon>
        <taxon>Neoptera</taxon>
        <taxon>Endopterygota</taxon>
        <taxon>Hymenoptera</taxon>
        <taxon>Apocrita</taxon>
        <taxon>Aculeata</taxon>
        <taxon>Formicoidea</taxon>
        <taxon>Formicidae</taxon>
        <taxon>Myrmicinae</taxon>
        <taxon>Acromyrmex</taxon>
    </lineage>
</organism>
<dbReference type="Proteomes" id="UP000007755">
    <property type="component" value="Unassembled WGS sequence"/>
</dbReference>
<evidence type="ECO:0000256" key="2">
    <source>
        <dbReference type="ARBA" id="ARBA00006370"/>
    </source>
</evidence>
<dbReference type="OrthoDB" id="4937502at2759"/>
<dbReference type="EMBL" id="GL888175">
    <property type="protein sequence ID" value="EGI66091.1"/>
    <property type="molecule type" value="Genomic_DNA"/>
</dbReference>
<dbReference type="PANTHER" id="PTHR11306:SF68">
    <property type="entry name" value="NPC INTRACELLULAR CHOLESTEROL TRANSPORTER 2"/>
    <property type="match status" value="1"/>
</dbReference>
<dbReference type="InterPro" id="IPR039670">
    <property type="entry name" value="NPC2-like"/>
</dbReference>
<dbReference type="InParanoid" id="F4WIG0"/>
<dbReference type="InterPro" id="IPR003172">
    <property type="entry name" value="ML_dom"/>
</dbReference>
<reference evidence="7" key="1">
    <citation type="submission" date="2011-02" db="EMBL/GenBank/DDBJ databases">
        <title>The genome of the leaf-cutting ant Acromyrmex echinatior suggests key adaptations to social evolution and fungus farming.</title>
        <authorList>
            <person name="Nygaard S."/>
            <person name="Zhang G."/>
        </authorList>
    </citation>
    <scope>NUCLEOTIDE SEQUENCE</scope>
</reference>
<dbReference type="Gene3D" id="2.60.40.770">
    <property type="match status" value="1"/>
</dbReference>
<evidence type="ECO:0000313" key="7">
    <source>
        <dbReference type="EMBL" id="EGI66091.1"/>
    </source>
</evidence>
<dbReference type="SMART" id="SM00737">
    <property type="entry name" value="ML"/>
    <property type="match status" value="1"/>
</dbReference>
<keyword evidence="8" id="KW-1185">Reference proteome</keyword>
<evidence type="ECO:0000256" key="5">
    <source>
        <dbReference type="ARBA" id="ARBA00023157"/>
    </source>
</evidence>
<accession>F4WIG0</accession>
<dbReference type="FunFam" id="2.60.40.770:FF:000001">
    <property type="entry name" value="NPC intracellular cholesterol transporter 2"/>
    <property type="match status" value="1"/>
</dbReference>
<dbReference type="InterPro" id="IPR014756">
    <property type="entry name" value="Ig_E-set"/>
</dbReference>
<dbReference type="GO" id="GO:0005576">
    <property type="term" value="C:extracellular region"/>
    <property type="evidence" value="ECO:0007669"/>
    <property type="project" value="UniProtKB-SubCell"/>
</dbReference>
<dbReference type="AlphaFoldDB" id="F4WIG0"/>
<comment type="similarity">
    <text evidence="2">Belongs to the NPC2 family.</text>
</comment>
<comment type="subcellular location">
    <subcellularLocation>
        <location evidence="1">Secreted</location>
    </subcellularLocation>
</comment>
<dbReference type="GO" id="GO:0032367">
    <property type="term" value="P:intracellular cholesterol transport"/>
    <property type="evidence" value="ECO:0007669"/>
    <property type="project" value="InterPro"/>
</dbReference>
<dbReference type="Pfam" id="PF02221">
    <property type="entry name" value="E1_DerP2_DerF2"/>
    <property type="match status" value="1"/>
</dbReference>
<feature type="domain" description="MD-2-related lipid-recognition" evidence="6">
    <location>
        <begin position="50"/>
        <end position="180"/>
    </location>
</feature>
<proteinExistence type="inferred from homology"/>
<dbReference type="SUPFAM" id="SSF81296">
    <property type="entry name" value="E set domains"/>
    <property type="match status" value="1"/>
</dbReference>
<dbReference type="FunCoup" id="F4WIG0">
    <property type="interactions" value="626"/>
</dbReference>
<dbReference type="PANTHER" id="PTHR11306">
    <property type="entry name" value="NIEMANN PICK TYPE C2 PROTEIN NPC2-RELATED"/>
    <property type="match status" value="1"/>
</dbReference>
<dbReference type="CDD" id="cd00916">
    <property type="entry name" value="Npc2_like"/>
    <property type="match status" value="1"/>
</dbReference>
<evidence type="ECO:0000256" key="1">
    <source>
        <dbReference type="ARBA" id="ARBA00004613"/>
    </source>
</evidence>
<evidence type="ECO:0000256" key="4">
    <source>
        <dbReference type="ARBA" id="ARBA00022729"/>
    </source>
</evidence>
<gene>
    <name evidence="7" type="ORF">G5I_05484</name>
</gene>
<evidence type="ECO:0000313" key="8">
    <source>
        <dbReference type="Proteomes" id="UP000007755"/>
    </source>
</evidence>